<gene>
    <name evidence="1" type="ORF">NI17_021590</name>
</gene>
<sequence length="117" mass="13317">MRKPRKPDPEVHESDYRVPAAVGTAAWTVALIVLLVRGDRLPADDRWWIWVCVTGIALGVFGFFYIPRLLRRRAEAEERRRDRHSAGLPAGSTALPGPDRQEPRKEARGEVSEQPRH</sequence>
<dbReference type="Proteomes" id="UP000265719">
    <property type="component" value="Chromosome"/>
</dbReference>
<accession>A0A399G1U1</accession>
<proteinExistence type="predicted"/>
<protein>
    <submittedName>
        <fullName evidence="1">DUF2530 domain-containing protein</fullName>
    </submittedName>
</protein>
<dbReference type="RefSeq" id="WP_068690095.1">
    <property type="nucleotide sequence ID" value="NZ_CP063196.1"/>
</dbReference>
<dbReference type="EMBL" id="CP063196">
    <property type="protein sequence ID" value="UOE19298.1"/>
    <property type="molecule type" value="Genomic_DNA"/>
</dbReference>
<evidence type="ECO:0000313" key="1">
    <source>
        <dbReference type="EMBL" id="UOE19298.1"/>
    </source>
</evidence>
<dbReference type="Pfam" id="PF10745">
    <property type="entry name" value="DUF2530"/>
    <property type="match status" value="1"/>
</dbReference>
<dbReference type="OrthoDB" id="3541062at2"/>
<organism evidence="1 2">
    <name type="scientific">Thermobifida halotolerans</name>
    <dbReference type="NCBI Taxonomy" id="483545"/>
    <lineage>
        <taxon>Bacteria</taxon>
        <taxon>Bacillati</taxon>
        <taxon>Actinomycetota</taxon>
        <taxon>Actinomycetes</taxon>
        <taxon>Streptosporangiales</taxon>
        <taxon>Nocardiopsidaceae</taxon>
        <taxon>Thermobifida</taxon>
    </lineage>
</organism>
<dbReference type="InterPro" id="IPR019681">
    <property type="entry name" value="DUF2530"/>
</dbReference>
<reference evidence="1" key="1">
    <citation type="submission" date="2020-10" db="EMBL/GenBank/DDBJ databases">
        <title>De novo genome project of the cellulose decomposer Thermobifida halotolerans type strain.</title>
        <authorList>
            <person name="Nagy I."/>
            <person name="Horvath B."/>
            <person name="Kukolya J."/>
            <person name="Nagy I."/>
            <person name="Orsini M."/>
        </authorList>
    </citation>
    <scope>NUCLEOTIDE SEQUENCE</scope>
    <source>
        <strain evidence="1">DSM 44931</strain>
    </source>
</reference>
<keyword evidence="2" id="KW-1185">Reference proteome</keyword>
<dbReference type="KEGG" id="thao:NI17_021590"/>
<evidence type="ECO:0000313" key="2">
    <source>
        <dbReference type="Proteomes" id="UP000265719"/>
    </source>
</evidence>
<dbReference type="AlphaFoldDB" id="A0A399G1U1"/>
<name>A0A399G1U1_9ACTN</name>